<evidence type="ECO:0000256" key="8">
    <source>
        <dbReference type="PROSITE-ProRule" id="PRU01360"/>
    </source>
</evidence>
<dbReference type="InterPro" id="IPR008969">
    <property type="entry name" value="CarboxyPept-like_regulatory"/>
</dbReference>
<keyword evidence="2 8" id="KW-0813">Transport</keyword>
<dbReference type="InterPro" id="IPR000531">
    <property type="entry name" value="Beta-barrel_TonB"/>
</dbReference>
<dbReference type="Proteomes" id="UP000745859">
    <property type="component" value="Unassembled WGS sequence"/>
</dbReference>
<evidence type="ECO:0000256" key="7">
    <source>
        <dbReference type="ARBA" id="ARBA00023237"/>
    </source>
</evidence>
<name>A0ABX0U829_9FLAO</name>
<dbReference type="InterPro" id="IPR012910">
    <property type="entry name" value="Plug_dom"/>
</dbReference>
<keyword evidence="7 8" id="KW-0998">Cell outer membrane</keyword>
<proteinExistence type="inferred from homology"/>
<evidence type="ECO:0000256" key="3">
    <source>
        <dbReference type="ARBA" id="ARBA00022452"/>
    </source>
</evidence>
<evidence type="ECO:0000256" key="6">
    <source>
        <dbReference type="ARBA" id="ARBA00023136"/>
    </source>
</evidence>
<dbReference type="EMBL" id="JAASQL010000001">
    <property type="protein sequence ID" value="NIJ45007.1"/>
    <property type="molecule type" value="Genomic_DNA"/>
</dbReference>
<evidence type="ECO:0000256" key="1">
    <source>
        <dbReference type="ARBA" id="ARBA00004571"/>
    </source>
</evidence>
<evidence type="ECO:0000259" key="10">
    <source>
        <dbReference type="Pfam" id="PF00593"/>
    </source>
</evidence>
<dbReference type="Pfam" id="PF07715">
    <property type="entry name" value="Plug"/>
    <property type="match status" value="1"/>
</dbReference>
<evidence type="ECO:0000256" key="2">
    <source>
        <dbReference type="ARBA" id="ARBA00022448"/>
    </source>
</evidence>
<keyword evidence="6 8" id="KW-0472">Membrane</keyword>
<dbReference type="InterPro" id="IPR039426">
    <property type="entry name" value="TonB-dep_rcpt-like"/>
</dbReference>
<dbReference type="SUPFAM" id="SSF56935">
    <property type="entry name" value="Porins"/>
    <property type="match status" value="1"/>
</dbReference>
<evidence type="ECO:0000256" key="5">
    <source>
        <dbReference type="ARBA" id="ARBA00023077"/>
    </source>
</evidence>
<keyword evidence="3 8" id="KW-1134">Transmembrane beta strand</keyword>
<comment type="subcellular location">
    <subcellularLocation>
        <location evidence="1 8">Cell outer membrane</location>
        <topology evidence="1 8">Multi-pass membrane protein</topology>
    </subcellularLocation>
</comment>
<feature type="domain" description="TonB-dependent receptor-like beta-barrel" evidence="10">
    <location>
        <begin position="348"/>
        <end position="760"/>
    </location>
</feature>
<dbReference type="Gene3D" id="2.40.170.20">
    <property type="entry name" value="TonB-dependent receptor, beta-barrel domain"/>
    <property type="match status" value="1"/>
</dbReference>
<dbReference type="PANTHER" id="PTHR30069:SF42">
    <property type="entry name" value="FERRIC AEROBACTIN RECEPTOR"/>
    <property type="match status" value="1"/>
</dbReference>
<sequence length="796" mass="87760">MKIILNWCLLLLSSFIFSQSIVLKGKVTDTKDIPIMGATIVIKGLQKGTSTDIDGNYELKINSKNTTLEFSYIGYETKLIKLVRSNQQTIIKNIRLKDSFKNLDEIVISASRSSEFLSEIPASITVVNTKKLEALVQNTTNISEILEATVPGLAVSTGTFSNWGQTLRGRSLLTMIDGIPQSTPLRNGQLGIKSVNANDLKRVEVIKGATSIFGNGGNGGFINYITKTPTSNKNLEGTTNVWGTSSLSNTKDALGYGIYQSLKGRTNKLGYYVSGSFEQTGNKYDAKGKAIMPTYGLDNTKIYSAFAKLVYEISDNESITLNGNIFKSEQDTPFIPVAANITVENENGDNTLTPGYGVIGSIPGEKATGTRLINMRLKYNLLDVFNNTTNFATDVYYQNTENIFFYSDKFEEGGQSVINSEKYGLRPNFVSTINTGNDDLDVSVTYGVDLLRDKTNQGLLDGRLWVPNIELLSWAYYVQTSLKIKESWVVKAGFRYDNLNMNIVDYSTLPYSPKSDGNFSAAVAVEGGKLKFNNPSYNIGVRYIKHKEFIPYVSFSQGFSIADLGSVLRSATVDNINKVKLEPAVTNNYEFGFISNLNKIRIEAVGYFSSSNLGTGVVLDETTNTFNPSTNPQKIFGGEVSIDYRAIKNKLVIGTSYSYVEGVKYDDDTETSLSFLGGDVISAPKLTAYATWNATPKLSTTIRMVNLGDRKRFSPIENTTTGIWEFKHTEFPVEGYTVVNLSVAYQVKPNISTSLGINNLFNEYYIPARGQWAAPLKTFTNVGEGTNAKLSVVYNF</sequence>
<keyword evidence="4 8" id="KW-0812">Transmembrane</keyword>
<protein>
    <submittedName>
        <fullName evidence="12">Iron complex outermembrane receptor protein</fullName>
    </submittedName>
</protein>
<dbReference type="Pfam" id="PF13715">
    <property type="entry name" value="CarbopepD_reg_2"/>
    <property type="match status" value="1"/>
</dbReference>
<dbReference type="PROSITE" id="PS52016">
    <property type="entry name" value="TONB_DEPENDENT_REC_3"/>
    <property type="match status" value="1"/>
</dbReference>
<dbReference type="PANTHER" id="PTHR30069">
    <property type="entry name" value="TONB-DEPENDENT OUTER MEMBRANE RECEPTOR"/>
    <property type="match status" value="1"/>
</dbReference>
<dbReference type="InterPro" id="IPR036942">
    <property type="entry name" value="Beta-barrel_TonB_sf"/>
</dbReference>
<accession>A0ABX0U829</accession>
<comment type="caution">
    <text evidence="12">The sequence shown here is derived from an EMBL/GenBank/DDBJ whole genome shotgun (WGS) entry which is preliminary data.</text>
</comment>
<keyword evidence="5 9" id="KW-0798">TonB box</keyword>
<evidence type="ECO:0000313" key="12">
    <source>
        <dbReference type="EMBL" id="NIJ45007.1"/>
    </source>
</evidence>
<dbReference type="Gene3D" id="2.170.130.10">
    <property type="entry name" value="TonB-dependent receptor, plug domain"/>
    <property type="match status" value="1"/>
</dbReference>
<dbReference type="Pfam" id="PF00593">
    <property type="entry name" value="TonB_dep_Rec_b-barrel"/>
    <property type="match status" value="1"/>
</dbReference>
<dbReference type="RefSeq" id="WP_167186078.1">
    <property type="nucleotide sequence ID" value="NZ_JAASQL010000001.1"/>
</dbReference>
<reference evidence="12 13" key="1">
    <citation type="submission" date="2020-03" db="EMBL/GenBank/DDBJ databases">
        <title>Genomic Encyclopedia of Type Strains, Phase IV (KMG-IV): sequencing the most valuable type-strain genomes for metagenomic binning, comparative biology and taxonomic classification.</title>
        <authorList>
            <person name="Goeker M."/>
        </authorList>
    </citation>
    <scope>NUCLEOTIDE SEQUENCE [LARGE SCALE GENOMIC DNA]</scope>
    <source>
        <strain evidence="12 13">DSM 101599</strain>
    </source>
</reference>
<evidence type="ECO:0000256" key="4">
    <source>
        <dbReference type="ARBA" id="ARBA00022692"/>
    </source>
</evidence>
<keyword evidence="13" id="KW-1185">Reference proteome</keyword>
<evidence type="ECO:0000259" key="11">
    <source>
        <dbReference type="Pfam" id="PF07715"/>
    </source>
</evidence>
<evidence type="ECO:0000256" key="9">
    <source>
        <dbReference type="RuleBase" id="RU003357"/>
    </source>
</evidence>
<dbReference type="Gene3D" id="2.60.40.1120">
    <property type="entry name" value="Carboxypeptidase-like, regulatory domain"/>
    <property type="match status" value="1"/>
</dbReference>
<dbReference type="SUPFAM" id="SSF49464">
    <property type="entry name" value="Carboxypeptidase regulatory domain-like"/>
    <property type="match status" value="1"/>
</dbReference>
<gene>
    <name evidence="12" type="ORF">FHR24_001446</name>
</gene>
<comment type="similarity">
    <text evidence="8 9">Belongs to the TonB-dependent receptor family.</text>
</comment>
<evidence type="ECO:0000313" key="13">
    <source>
        <dbReference type="Proteomes" id="UP000745859"/>
    </source>
</evidence>
<organism evidence="12 13">
    <name type="scientific">Wenyingzhuangia heitensis</name>
    <dbReference type="NCBI Taxonomy" id="1487859"/>
    <lineage>
        <taxon>Bacteria</taxon>
        <taxon>Pseudomonadati</taxon>
        <taxon>Bacteroidota</taxon>
        <taxon>Flavobacteriia</taxon>
        <taxon>Flavobacteriales</taxon>
        <taxon>Flavobacteriaceae</taxon>
        <taxon>Wenyingzhuangia</taxon>
    </lineage>
</organism>
<dbReference type="InterPro" id="IPR037066">
    <property type="entry name" value="Plug_dom_sf"/>
</dbReference>
<feature type="domain" description="TonB-dependent receptor plug" evidence="11">
    <location>
        <begin position="118"/>
        <end position="220"/>
    </location>
</feature>
<keyword evidence="12" id="KW-0675">Receptor</keyword>